<dbReference type="GO" id="GO:0008199">
    <property type="term" value="F:ferric iron binding"/>
    <property type="evidence" value="ECO:0007669"/>
    <property type="project" value="InterPro"/>
</dbReference>
<dbReference type="PRINTS" id="PR01346">
    <property type="entry name" value="HELNAPAPROT"/>
</dbReference>
<dbReference type="InterPro" id="IPR002177">
    <property type="entry name" value="DPS_DNA-bd"/>
</dbReference>
<comment type="caution">
    <text evidence="5">The sequence shown here is derived from an EMBL/GenBank/DDBJ whole genome shotgun (WGS) entry which is preliminary data.</text>
</comment>
<dbReference type="SUPFAM" id="SSF47240">
    <property type="entry name" value="Ferritin-like"/>
    <property type="match status" value="1"/>
</dbReference>
<dbReference type="PROSITE" id="PS00818">
    <property type="entry name" value="DPS_1"/>
    <property type="match status" value="1"/>
</dbReference>
<evidence type="ECO:0000313" key="5">
    <source>
        <dbReference type="EMBL" id="ROZ64409.1"/>
    </source>
</evidence>
<dbReference type="InterPro" id="IPR012347">
    <property type="entry name" value="Ferritin-like"/>
</dbReference>
<sequence length="207" mass="22526">MAGKNTNKTASKNTTKNTGKSAAAVAHYTVPGLSDQQGLELASVLQGRLHALNDLQLTLKHAHWNVTGRGFISVHEMLDPQVELVRGFVDEVAERIATLGYSPNGLSGAIVAERTWDDYSIGRAGVYEHLAALDLVYTGLLEDHRAALETAGRIDPVTEDMLIGQVRELELFQWFVRAHLENNSGELETAGARTEKGAAGKVRGRKR</sequence>
<evidence type="ECO:0000256" key="1">
    <source>
        <dbReference type="ARBA" id="ARBA00009497"/>
    </source>
</evidence>
<dbReference type="InterPro" id="IPR008331">
    <property type="entry name" value="Ferritin_DPS_dom"/>
</dbReference>
<feature type="domain" description="Ferritin/DPS" evidence="4">
    <location>
        <begin position="45"/>
        <end position="182"/>
    </location>
</feature>
<dbReference type="RefSeq" id="WP_123824468.1">
    <property type="nucleotide sequence ID" value="NZ_RKMF01000003.1"/>
</dbReference>
<gene>
    <name evidence="5" type="ORF">EDL96_03720</name>
</gene>
<evidence type="ECO:0000313" key="6">
    <source>
        <dbReference type="Proteomes" id="UP000270616"/>
    </source>
</evidence>
<dbReference type="EMBL" id="RKMF01000003">
    <property type="protein sequence ID" value="ROZ64409.1"/>
    <property type="molecule type" value="Genomic_DNA"/>
</dbReference>
<dbReference type="Proteomes" id="UP000270616">
    <property type="component" value="Unassembled WGS sequence"/>
</dbReference>
<dbReference type="PANTHER" id="PTHR42932">
    <property type="entry name" value="GENERAL STRESS PROTEIN 20U"/>
    <property type="match status" value="1"/>
</dbReference>
<accession>A0A3N3ZVA2</accession>
<comment type="similarity">
    <text evidence="1 2">Belongs to the Dps family.</text>
</comment>
<organism evidence="5 6">
    <name type="scientific">Kocuria soli</name>
    <dbReference type="NCBI Taxonomy" id="2485125"/>
    <lineage>
        <taxon>Bacteria</taxon>
        <taxon>Bacillati</taxon>
        <taxon>Actinomycetota</taxon>
        <taxon>Actinomycetes</taxon>
        <taxon>Micrococcales</taxon>
        <taxon>Micrococcaceae</taxon>
        <taxon>Kocuria</taxon>
    </lineage>
</organism>
<name>A0A3N3ZVA2_9MICC</name>
<dbReference type="Gene3D" id="1.20.1260.10">
    <property type="match status" value="1"/>
</dbReference>
<keyword evidence="6" id="KW-1185">Reference proteome</keyword>
<dbReference type="PROSITE" id="PS00819">
    <property type="entry name" value="DPS_2"/>
    <property type="match status" value="1"/>
</dbReference>
<dbReference type="InterPro" id="IPR023188">
    <property type="entry name" value="DPS_DNA-bd_CS"/>
</dbReference>
<evidence type="ECO:0000259" key="4">
    <source>
        <dbReference type="Pfam" id="PF00210"/>
    </source>
</evidence>
<dbReference type="Pfam" id="PF00210">
    <property type="entry name" value="Ferritin"/>
    <property type="match status" value="1"/>
</dbReference>
<reference evidence="5 6" key="1">
    <citation type="submission" date="2018-10" db="EMBL/GenBank/DDBJ databases">
        <title>Kocuria sp. M5W7-7, whole genome shotgun sequence.</title>
        <authorList>
            <person name="Tuo L."/>
        </authorList>
    </citation>
    <scope>NUCLEOTIDE SEQUENCE [LARGE SCALE GENOMIC DNA]</scope>
    <source>
        <strain evidence="5 6">M5W7-7</strain>
    </source>
</reference>
<evidence type="ECO:0000256" key="3">
    <source>
        <dbReference type="SAM" id="MobiDB-lite"/>
    </source>
</evidence>
<feature type="region of interest" description="Disordered" evidence="3">
    <location>
        <begin position="1"/>
        <end position="21"/>
    </location>
</feature>
<proteinExistence type="inferred from homology"/>
<dbReference type="GO" id="GO:0016722">
    <property type="term" value="F:oxidoreductase activity, acting on metal ions"/>
    <property type="evidence" value="ECO:0007669"/>
    <property type="project" value="InterPro"/>
</dbReference>
<dbReference type="InterPro" id="IPR009078">
    <property type="entry name" value="Ferritin-like_SF"/>
</dbReference>
<dbReference type="AlphaFoldDB" id="A0A3N3ZVA2"/>
<dbReference type="PANTHER" id="PTHR42932:SF3">
    <property type="entry name" value="DNA PROTECTION DURING STARVATION PROTEIN"/>
    <property type="match status" value="1"/>
</dbReference>
<feature type="region of interest" description="Disordered" evidence="3">
    <location>
        <begin position="187"/>
        <end position="207"/>
    </location>
</feature>
<protein>
    <submittedName>
        <fullName evidence="5">DNA starvation/stationary phase protection protein</fullName>
    </submittedName>
</protein>
<dbReference type="OrthoDB" id="9797687at2"/>
<evidence type="ECO:0000256" key="2">
    <source>
        <dbReference type="RuleBase" id="RU003875"/>
    </source>
</evidence>
<dbReference type="CDD" id="cd01043">
    <property type="entry name" value="DPS"/>
    <property type="match status" value="1"/>
</dbReference>